<evidence type="ECO:0000313" key="2">
    <source>
        <dbReference type="EMBL" id="KAF2429076.1"/>
    </source>
</evidence>
<dbReference type="OrthoDB" id="5343383at2759"/>
<comment type="caution">
    <text evidence="2">The sequence shown here is derived from an EMBL/GenBank/DDBJ whole genome shotgun (WGS) entry which is preliminary data.</text>
</comment>
<dbReference type="AlphaFoldDB" id="A0A9P4NP23"/>
<gene>
    <name evidence="2" type="ORF">EJ08DRAFT_306230</name>
</gene>
<evidence type="ECO:0000313" key="3">
    <source>
        <dbReference type="Proteomes" id="UP000800235"/>
    </source>
</evidence>
<feature type="compositionally biased region" description="Basic and acidic residues" evidence="1">
    <location>
        <begin position="170"/>
        <end position="181"/>
    </location>
</feature>
<dbReference type="EMBL" id="MU007050">
    <property type="protein sequence ID" value="KAF2429076.1"/>
    <property type="molecule type" value="Genomic_DNA"/>
</dbReference>
<protein>
    <submittedName>
        <fullName evidence="2">Uncharacterized protein</fullName>
    </submittedName>
</protein>
<evidence type="ECO:0000256" key="1">
    <source>
        <dbReference type="SAM" id="MobiDB-lite"/>
    </source>
</evidence>
<organism evidence="2 3">
    <name type="scientific">Tothia fuscella</name>
    <dbReference type="NCBI Taxonomy" id="1048955"/>
    <lineage>
        <taxon>Eukaryota</taxon>
        <taxon>Fungi</taxon>
        <taxon>Dikarya</taxon>
        <taxon>Ascomycota</taxon>
        <taxon>Pezizomycotina</taxon>
        <taxon>Dothideomycetes</taxon>
        <taxon>Pleosporomycetidae</taxon>
        <taxon>Venturiales</taxon>
        <taxon>Cylindrosympodiaceae</taxon>
        <taxon>Tothia</taxon>
    </lineage>
</organism>
<proteinExistence type="predicted"/>
<sequence>MNISNVLLNFLLPEMSSVASYDESVFLDLWSKIYSNHQLLCYYPSSAIEWPPAEGHAINLQLCHSLKLEPAVISLMQRLPRVRTPPYSTYDFLDETYQIEYEPDGVLRFARDPFALKEEDARENYLLPQDVMLTSGNSLVGICMILDTRANTIRKFNTLTGAPAVFDDEERSKCERPDDPGQYRNYGARTRCS</sequence>
<reference evidence="2" key="1">
    <citation type="journal article" date="2020" name="Stud. Mycol.">
        <title>101 Dothideomycetes genomes: a test case for predicting lifestyles and emergence of pathogens.</title>
        <authorList>
            <person name="Haridas S."/>
            <person name="Albert R."/>
            <person name="Binder M."/>
            <person name="Bloem J."/>
            <person name="Labutti K."/>
            <person name="Salamov A."/>
            <person name="Andreopoulos B."/>
            <person name="Baker S."/>
            <person name="Barry K."/>
            <person name="Bills G."/>
            <person name="Bluhm B."/>
            <person name="Cannon C."/>
            <person name="Castanera R."/>
            <person name="Culley D."/>
            <person name="Daum C."/>
            <person name="Ezra D."/>
            <person name="Gonzalez J."/>
            <person name="Henrissat B."/>
            <person name="Kuo A."/>
            <person name="Liang C."/>
            <person name="Lipzen A."/>
            <person name="Lutzoni F."/>
            <person name="Magnuson J."/>
            <person name="Mondo S."/>
            <person name="Nolan M."/>
            <person name="Ohm R."/>
            <person name="Pangilinan J."/>
            <person name="Park H.-J."/>
            <person name="Ramirez L."/>
            <person name="Alfaro M."/>
            <person name="Sun H."/>
            <person name="Tritt A."/>
            <person name="Yoshinaga Y."/>
            <person name="Zwiers L.-H."/>
            <person name="Turgeon B."/>
            <person name="Goodwin S."/>
            <person name="Spatafora J."/>
            <person name="Crous P."/>
            <person name="Grigoriev I."/>
        </authorList>
    </citation>
    <scope>NUCLEOTIDE SEQUENCE</scope>
    <source>
        <strain evidence="2">CBS 130266</strain>
    </source>
</reference>
<accession>A0A9P4NP23</accession>
<feature type="region of interest" description="Disordered" evidence="1">
    <location>
        <begin position="170"/>
        <end position="193"/>
    </location>
</feature>
<dbReference type="Proteomes" id="UP000800235">
    <property type="component" value="Unassembled WGS sequence"/>
</dbReference>
<name>A0A9P4NP23_9PEZI</name>
<keyword evidence="3" id="KW-1185">Reference proteome</keyword>